<comment type="similarity">
    <text evidence="2 13 14">Belongs to the UvrB family.</text>
</comment>
<dbReference type="GO" id="GO:0009380">
    <property type="term" value="C:excinuclease repair complex"/>
    <property type="evidence" value="ECO:0007669"/>
    <property type="project" value="InterPro"/>
</dbReference>
<evidence type="ECO:0000256" key="8">
    <source>
        <dbReference type="ARBA" id="ARBA00022881"/>
    </source>
</evidence>
<dbReference type="SMART" id="SM00490">
    <property type="entry name" value="HELICc"/>
    <property type="match status" value="1"/>
</dbReference>
<evidence type="ECO:0000256" key="13">
    <source>
        <dbReference type="HAMAP-Rule" id="MF_00204"/>
    </source>
</evidence>
<dbReference type="Gene3D" id="4.10.860.10">
    <property type="entry name" value="UVR domain"/>
    <property type="match status" value="1"/>
</dbReference>
<keyword evidence="10 13" id="KW-0742">SOS response</keyword>
<keyword evidence="9 13" id="KW-0234">DNA repair</keyword>
<dbReference type="PANTHER" id="PTHR24029:SF0">
    <property type="entry name" value="UVRABC SYSTEM PROTEIN B"/>
    <property type="match status" value="1"/>
</dbReference>
<dbReference type="InterPro" id="IPR036876">
    <property type="entry name" value="UVR_dom_sf"/>
</dbReference>
<organism evidence="20 21">
    <name type="scientific">Marinicauda salina</name>
    <dbReference type="NCBI Taxonomy" id="2135793"/>
    <lineage>
        <taxon>Bacteria</taxon>
        <taxon>Pseudomonadati</taxon>
        <taxon>Pseudomonadota</taxon>
        <taxon>Alphaproteobacteria</taxon>
        <taxon>Maricaulales</taxon>
        <taxon>Maricaulaceae</taxon>
        <taxon>Marinicauda</taxon>
    </lineage>
</organism>
<dbReference type="RefSeq" id="WP_109253119.1">
    <property type="nucleotide sequence ID" value="NZ_QEXV01000004.1"/>
</dbReference>
<dbReference type="CDD" id="cd18790">
    <property type="entry name" value="SF2_C_UvrB"/>
    <property type="match status" value="1"/>
</dbReference>
<dbReference type="InterPro" id="IPR006935">
    <property type="entry name" value="Helicase/UvrB_N"/>
</dbReference>
<dbReference type="Proteomes" id="UP000245168">
    <property type="component" value="Unassembled WGS sequence"/>
</dbReference>
<dbReference type="PROSITE" id="PS51192">
    <property type="entry name" value="HELICASE_ATP_BIND_1"/>
    <property type="match status" value="1"/>
</dbReference>
<dbReference type="Pfam" id="PF12344">
    <property type="entry name" value="UvrB"/>
    <property type="match status" value="1"/>
</dbReference>
<evidence type="ECO:0000256" key="12">
    <source>
        <dbReference type="ARBA" id="ARBA00029504"/>
    </source>
</evidence>
<dbReference type="InterPro" id="IPR001650">
    <property type="entry name" value="Helicase_C-like"/>
</dbReference>
<keyword evidence="21" id="KW-1185">Reference proteome</keyword>
<feature type="binding site" evidence="13">
    <location>
        <begin position="108"/>
        <end position="115"/>
    </location>
    <ligand>
        <name>ATP</name>
        <dbReference type="ChEBI" id="CHEBI:30616"/>
    </ligand>
</feature>
<protein>
    <recommendedName>
        <fullName evidence="12 13">UvrABC system protein B</fullName>
        <shortName evidence="13">Protein UvrB</shortName>
    </recommendedName>
    <alternativeName>
        <fullName evidence="13">Excinuclease ABC subunit B</fullName>
    </alternativeName>
</protein>
<evidence type="ECO:0000259" key="19">
    <source>
        <dbReference type="PROSITE" id="PS51194"/>
    </source>
</evidence>
<dbReference type="PROSITE" id="PS50151">
    <property type="entry name" value="UVR"/>
    <property type="match status" value="1"/>
</dbReference>
<feature type="compositionally biased region" description="Basic residues" evidence="16">
    <location>
        <begin position="700"/>
        <end position="710"/>
    </location>
</feature>
<evidence type="ECO:0000313" key="20">
    <source>
        <dbReference type="EMBL" id="PWE16896.1"/>
    </source>
</evidence>
<dbReference type="InterPro" id="IPR001943">
    <property type="entry name" value="UVR_dom"/>
</dbReference>
<dbReference type="InterPro" id="IPR027417">
    <property type="entry name" value="P-loop_NTPase"/>
</dbReference>
<dbReference type="GO" id="GO:0016887">
    <property type="term" value="F:ATP hydrolysis activity"/>
    <property type="evidence" value="ECO:0007669"/>
    <property type="project" value="InterPro"/>
</dbReference>
<evidence type="ECO:0000256" key="2">
    <source>
        <dbReference type="ARBA" id="ARBA00008533"/>
    </source>
</evidence>
<evidence type="ECO:0000256" key="6">
    <source>
        <dbReference type="ARBA" id="ARBA00022769"/>
    </source>
</evidence>
<dbReference type="CDD" id="cd17916">
    <property type="entry name" value="DEXHc_UvrB"/>
    <property type="match status" value="1"/>
</dbReference>
<gene>
    <name evidence="13" type="primary">uvrB</name>
    <name evidence="20" type="ORF">DDZ18_09275</name>
</gene>
<dbReference type="Pfam" id="PF02151">
    <property type="entry name" value="UVR"/>
    <property type="match status" value="1"/>
</dbReference>
<dbReference type="HAMAP" id="MF_00204">
    <property type="entry name" value="UvrB"/>
    <property type="match status" value="1"/>
</dbReference>
<evidence type="ECO:0000256" key="11">
    <source>
        <dbReference type="ARBA" id="ARBA00026033"/>
    </source>
</evidence>
<evidence type="ECO:0000256" key="9">
    <source>
        <dbReference type="ARBA" id="ARBA00023204"/>
    </source>
</evidence>
<evidence type="ECO:0000259" key="18">
    <source>
        <dbReference type="PROSITE" id="PS51192"/>
    </source>
</evidence>
<evidence type="ECO:0000256" key="7">
    <source>
        <dbReference type="ARBA" id="ARBA00022840"/>
    </source>
</evidence>
<dbReference type="SUPFAM" id="SSF52540">
    <property type="entry name" value="P-loop containing nucleoside triphosphate hydrolases"/>
    <property type="match status" value="2"/>
</dbReference>
<dbReference type="PANTHER" id="PTHR24029">
    <property type="entry name" value="UVRABC SYSTEM PROTEIN B"/>
    <property type="match status" value="1"/>
</dbReference>
<feature type="coiled-coil region" evidence="15">
    <location>
        <begin position="729"/>
        <end position="761"/>
    </location>
</feature>
<dbReference type="AlphaFoldDB" id="A0A2U2BSC6"/>
<feature type="domain" description="Helicase C-terminal" evidence="19">
    <location>
        <begin position="523"/>
        <end position="676"/>
    </location>
</feature>
<dbReference type="GO" id="GO:0005737">
    <property type="term" value="C:cytoplasm"/>
    <property type="evidence" value="ECO:0007669"/>
    <property type="project" value="UniProtKB-SubCell"/>
</dbReference>
<dbReference type="InterPro" id="IPR004807">
    <property type="entry name" value="UvrB"/>
</dbReference>
<keyword evidence="7 13" id="KW-0067">ATP-binding</keyword>
<keyword evidence="4 13" id="KW-0547">Nucleotide-binding</keyword>
<feature type="domain" description="Helicase ATP-binding" evidence="18">
    <location>
        <begin position="95"/>
        <end position="241"/>
    </location>
</feature>
<dbReference type="InterPro" id="IPR014001">
    <property type="entry name" value="Helicase_ATP-bd"/>
</dbReference>
<feature type="domain" description="UVR" evidence="17">
    <location>
        <begin position="726"/>
        <end position="761"/>
    </location>
</feature>
<keyword evidence="3 13" id="KW-0963">Cytoplasm</keyword>
<dbReference type="GO" id="GO:0009381">
    <property type="term" value="F:excinuclease ABC activity"/>
    <property type="evidence" value="ECO:0007669"/>
    <property type="project" value="UniProtKB-UniRule"/>
</dbReference>
<comment type="subunit">
    <text evidence="11 13 14">Forms a heterotetramer with UvrA during the search for lesions. Interacts with UvrC in an incision complex.</text>
</comment>
<comment type="caution">
    <text evidence="20">The sequence shown here is derived from an EMBL/GenBank/DDBJ whole genome shotgun (WGS) entry which is preliminary data.</text>
</comment>
<keyword evidence="6 13" id="KW-0228">DNA excision</keyword>
<feature type="short sequence motif" description="Beta-hairpin" evidence="13">
    <location>
        <begin position="161"/>
        <end position="184"/>
    </location>
</feature>
<keyword evidence="15" id="KW-0175">Coiled coil</keyword>
<evidence type="ECO:0000259" key="17">
    <source>
        <dbReference type="PROSITE" id="PS50151"/>
    </source>
</evidence>
<dbReference type="Pfam" id="PF00271">
    <property type="entry name" value="Helicase_C"/>
    <property type="match status" value="1"/>
</dbReference>
<dbReference type="InterPro" id="IPR024759">
    <property type="entry name" value="UvrB_YAD/RRR_dom"/>
</dbReference>
<comment type="domain">
    <text evidence="13">The beta-hairpin motif is involved in DNA binding.</text>
</comment>
<evidence type="ECO:0000256" key="16">
    <source>
        <dbReference type="SAM" id="MobiDB-lite"/>
    </source>
</evidence>
<dbReference type="Gene3D" id="3.40.50.300">
    <property type="entry name" value="P-loop containing nucleotide triphosphate hydrolases"/>
    <property type="match status" value="3"/>
</dbReference>
<name>A0A2U2BSC6_9PROT</name>
<evidence type="ECO:0000256" key="4">
    <source>
        <dbReference type="ARBA" id="ARBA00022741"/>
    </source>
</evidence>
<accession>A0A2U2BSC6</accession>
<evidence type="ECO:0000313" key="21">
    <source>
        <dbReference type="Proteomes" id="UP000245168"/>
    </source>
</evidence>
<dbReference type="GO" id="GO:0009432">
    <property type="term" value="P:SOS response"/>
    <property type="evidence" value="ECO:0007669"/>
    <property type="project" value="UniProtKB-UniRule"/>
</dbReference>
<evidence type="ECO:0000256" key="3">
    <source>
        <dbReference type="ARBA" id="ARBA00022490"/>
    </source>
</evidence>
<comment type="subcellular location">
    <subcellularLocation>
        <location evidence="1 13 14">Cytoplasm</location>
    </subcellularLocation>
</comment>
<dbReference type="GO" id="GO:0005524">
    <property type="term" value="F:ATP binding"/>
    <property type="evidence" value="ECO:0007669"/>
    <property type="project" value="UniProtKB-UniRule"/>
</dbReference>
<evidence type="ECO:0000256" key="1">
    <source>
        <dbReference type="ARBA" id="ARBA00004496"/>
    </source>
</evidence>
<keyword evidence="5 13" id="KW-0227">DNA damage</keyword>
<dbReference type="EMBL" id="QEXV01000004">
    <property type="protein sequence ID" value="PWE16896.1"/>
    <property type="molecule type" value="Genomic_DNA"/>
</dbReference>
<evidence type="ECO:0000256" key="5">
    <source>
        <dbReference type="ARBA" id="ARBA00022763"/>
    </source>
</evidence>
<keyword evidence="8 13" id="KW-0267">Excision nuclease</keyword>
<feature type="region of interest" description="Disordered" evidence="16">
    <location>
        <begin position="696"/>
        <end position="717"/>
    </location>
</feature>
<sequence length="761" mass="84702">MAKQTKDDSALVPATPQTEAEGVPGLADMGQAEFILDADAKAAPGAIRDALTLPANWTPHRPDRPEKSEGGRKFELASEYEPTGDQPAAIAELVEGLSRQDRDQVLLGVTGSGKTFTMAKVIEKVQRPALVLAPNKTLAAQLYGEFKSFFPRNAVEYFVSYYDYYQPEAYVPRTDTYIEKESDINEAIDRMRHAATRAILERDDVIIVASVSCIYGIGSVETYTAMTFDLSVGDEHDPRTVMQKLVALQYKRNDAAFERGTFRVRGDVVEIFPAHYDQRAWRVSFFGDEIESIAEFDALTGRTETELETVRVYANSHYVTPRPTLNQAIAGIKAELKARLAWMEAEGKLLEAQRLSQRTEFDLEMMEATGSCAGIENYSRYLTGRKPGEPPPTLFEYLPEDALVFVDESHVTIPQLGGMFRGDFNRKRTLAEHGFRLPSCMDNRPLKFEEWEAMRPQTVHVSATPGPWELNQTGGVFTEQVIRPTGLVDPPVEVRPVQGALVPDDAEGGDPGARGRRAPAMTQVDDIIAEARATAEKGLRTLVTTLTKRMAEDLTEYMHEQGLKVRYMHSDVDTVERIELIRDLRLGEFDVLVGINLLREGLDIPECGLVGILDADKEGFLRSETSLVQTIGRAARNAESKVILYADRVTGSMQRAMDETERRRAKQIAHNEAHGVTPTTITRGVSDILEGVMSETAKGRSGRARGRKRDRGAAEDQATFEPNNLKAVIADLEKRMREAAANLEFEEAARLRDEIKELEGE</sequence>
<dbReference type="SUPFAM" id="SSF46600">
    <property type="entry name" value="C-terminal UvrC-binding domain of UvrB"/>
    <property type="match status" value="1"/>
</dbReference>
<proteinExistence type="inferred from homology"/>
<dbReference type="Pfam" id="PF17757">
    <property type="entry name" value="UvrB_inter"/>
    <property type="match status" value="1"/>
</dbReference>
<dbReference type="SMART" id="SM00487">
    <property type="entry name" value="DEXDc"/>
    <property type="match status" value="1"/>
</dbReference>
<evidence type="ECO:0000256" key="10">
    <source>
        <dbReference type="ARBA" id="ARBA00023236"/>
    </source>
</evidence>
<dbReference type="PROSITE" id="PS51194">
    <property type="entry name" value="HELICASE_CTER"/>
    <property type="match status" value="1"/>
</dbReference>
<dbReference type="GO" id="GO:0003677">
    <property type="term" value="F:DNA binding"/>
    <property type="evidence" value="ECO:0007669"/>
    <property type="project" value="UniProtKB-UniRule"/>
</dbReference>
<evidence type="ECO:0000256" key="15">
    <source>
        <dbReference type="SAM" id="Coils"/>
    </source>
</evidence>
<feature type="region of interest" description="Disordered" evidence="16">
    <location>
        <begin position="1"/>
        <end position="25"/>
    </location>
</feature>
<dbReference type="InterPro" id="IPR041471">
    <property type="entry name" value="UvrB_inter"/>
</dbReference>
<dbReference type="GO" id="GO:0006289">
    <property type="term" value="P:nucleotide-excision repair"/>
    <property type="evidence" value="ECO:0007669"/>
    <property type="project" value="UniProtKB-UniRule"/>
</dbReference>
<comment type="function">
    <text evidence="13">The UvrABC repair system catalyzes the recognition and processing of DNA lesions. A damage recognition complex composed of 2 UvrA and 2 UvrB subunits scans DNA for abnormalities. Upon binding of the UvrA(2)B(2) complex to a putative damaged site, the DNA wraps around one UvrB monomer. DNA wrap is dependent on ATP binding by UvrB and probably causes local melting of the DNA helix, facilitating insertion of UvrB beta-hairpin between the DNA strands. Then UvrB probes one DNA strand for the presence of a lesion. If a lesion is found the UvrA subunits dissociate and the UvrB-DNA preincision complex is formed. This complex is subsequently bound by UvrC and the second UvrB is released. If no lesion is found, the DNA wraps around the other UvrB subunit that will check the other stand for damage.</text>
</comment>
<reference evidence="21" key="1">
    <citation type="submission" date="2018-05" db="EMBL/GenBank/DDBJ databases">
        <authorList>
            <person name="Liu B.-T."/>
        </authorList>
    </citation>
    <scope>NUCLEOTIDE SEQUENCE [LARGE SCALE GENOMIC DNA]</scope>
    <source>
        <strain evidence="21">WD6-1</strain>
    </source>
</reference>
<dbReference type="Pfam" id="PF04851">
    <property type="entry name" value="ResIII"/>
    <property type="match status" value="1"/>
</dbReference>
<evidence type="ECO:0000256" key="14">
    <source>
        <dbReference type="RuleBase" id="RU003587"/>
    </source>
</evidence>